<evidence type="ECO:0000313" key="1">
    <source>
        <dbReference type="EMBL" id="CAK7337204.1"/>
    </source>
</evidence>
<gene>
    <name evidence="1" type="ORF">DCAF_LOCUS12231</name>
</gene>
<evidence type="ECO:0000313" key="2">
    <source>
        <dbReference type="Proteomes" id="UP001314170"/>
    </source>
</evidence>
<keyword evidence="2" id="KW-1185">Reference proteome</keyword>
<dbReference type="AlphaFoldDB" id="A0AAV1RKN1"/>
<accession>A0AAV1RKN1</accession>
<proteinExistence type="predicted"/>
<name>A0AAV1RKN1_9ROSI</name>
<dbReference type="Proteomes" id="UP001314170">
    <property type="component" value="Unassembled WGS sequence"/>
</dbReference>
<sequence length="143" mass="16533">MCLHLQQLQLPDVNDYYCDVYFVTFKAQDKRGKIKTYQARVTFLDDTNSSDDDCIVIDYETGIVIDHETGEYYSDGYRKFNGFDVSLPKPPSTYEGPPAIEFSFTELQQSSKIFEFSSIATFSRGRFPINTIRAHIQTHRAME</sequence>
<organism evidence="1 2">
    <name type="scientific">Dovyalis caffra</name>
    <dbReference type="NCBI Taxonomy" id="77055"/>
    <lineage>
        <taxon>Eukaryota</taxon>
        <taxon>Viridiplantae</taxon>
        <taxon>Streptophyta</taxon>
        <taxon>Embryophyta</taxon>
        <taxon>Tracheophyta</taxon>
        <taxon>Spermatophyta</taxon>
        <taxon>Magnoliopsida</taxon>
        <taxon>eudicotyledons</taxon>
        <taxon>Gunneridae</taxon>
        <taxon>Pentapetalae</taxon>
        <taxon>rosids</taxon>
        <taxon>fabids</taxon>
        <taxon>Malpighiales</taxon>
        <taxon>Salicaceae</taxon>
        <taxon>Flacourtieae</taxon>
        <taxon>Dovyalis</taxon>
    </lineage>
</organism>
<comment type="caution">
    <text evidence="1">The sequence shown here is derived from an EMBL/GenBank/DDBJ whole genome shotgun (WGS) entry which is preliminary data.</text>
</comment>
<dbReference type="EMBL" id="CAWUPB010001010">
    <property type="protein sequence ID" value="CAK7337204.1"/>
    <property type="molecule type" value="Genomic_DNA"/>
</dbReference>
<reference evidence="1 2" key="1">
    <citation type="submission" date="2024-01" db="EMBL/GenBank/DDBJ databases">
        <authorList>
            <person name="Waweru B."/>
        </authorList>
    </citation>
    <scope>NUCLEOTIDE SEQUENCE [LARGE SCALE GENOMIC DNA]</scope>
</reference>
<protein>
    <submittedName>
        <fullName evidence="1">Uncharacterized protein</fullName>
    </submittedName>
</protein>